<dbReference type="GO" id="GO:0006516">
    <property type="term" value="P:glycoprotein catabolic process"/>
    <property type="evidence" value="ECO:0007669"/>
    <property type="project" value="TreeGrafter"/>
</dbReference>
<dbReference type="Gene3D" id="3.30.2080.10">
    <property type="entry name" value="GH92 mannosidase domain"/>
    <property type="match status" value="1"/>
</dbReference>
<feature type="signal peptide" evidence="4">
    <location>
        <begin position="1"/>
        <end position="23"/>
    </location>
</feature>
<comment type="cofactor">
    <cofactor evidence="1">
        <name>Ca(2+)</name>
        <dbReference type="ChEBI" id="CHEBI:29108"/>
    </cofactor>
</comment>
<proteinExistence type="predicted"/>
<dbReference type="GO" id="GO:0030246">
    <property type="term" value="F:carbohydrate binding"/>
    <property type="evidence" value="ECO:0007669"/>
    <property type="project" value="InterPro"/>
</dbReference>
<reference evidence="8" key="1">
    <citation type="submission" date="2019-03" db="EMBL/GenBank/DDBJ databases">
        <title>Flavobacterium sp.</title>
        <authorList>
            <person name="Kim H."/>
        </authorList>
    </citation>
    <scope>NUCLEOTIDE SEQUENCE [LARGE SCALE GENOMIC DNA]</scope>
    <source>
        <strain evidence="8">GS13</strain>
    </source>
</reference>
<dbReference type="InterPro" id="IPR012939">
    <property type="entry name" value="Glyco_hydro_92"/>
</dbReference>
<keyword evidence="8" id="KW-1185">Reference proteome</keyword>
<keyword evidence="7" id="KW-0378">Hydrolase</keyword>
<dbReference type="Gene3D" id="2.70.98.10">
    <property type="match status" value="1"/>
</dbReference>
<sequence>MNTFKKNIIPFIVTLFSVGFANAQEDFTKYVDPTIGNVAQFLVPTYPTFSLPNQMLRMFPVKADYLEDQVTAWPLQVEMHRKSNVLKMKVSLGEIKSETWKRKMTIDHDLEIIRPWHYSTYLIDDDITLSFTPAKKCAIYQYDFPVAAQKNILIEGTEAMIAEFLGGNTFAMTEQFTYNSKGATPTNPKMNAYCYGEITDVSGNPLPKVQIVAAKNRLSISLLENEAKTVLLKYAISYISLEQAKKNFKAELAQSNFEKTLANGKKAWEKVINQIEVVGGTEGQKRSFYTALYRTYERMIDINEDGQYYSGYDSKVHQSDRSFYVDDWIWDTFRAKHPLNSILNPKMQSDILNSYVQMYQQSGWMPTFPEVIGNNIDMNCYHSSVLFVDAHRKGISGFDIQKAFEGVKKNLTEATLIPWRQGNRKVGIDDFYHEKGYFPSLKIDEKETEPLVDEFEKRQPVAVTLGMSFDAWALSELAKELKLETDYKKFAQISKNYQNLWHPEKRLFMPKDAAGEWVNINPKLDGGKGYRNYFDENNGWTYAWNVQHDIEGLTNLLGGKEKAEARLDQLFREPLDTRKSLFYVDGSNSTGMVGQFSMGNEPSFHIPYLYNYFGVPWKTQKRVRFLLDVWFKDTIFGIPGDEDGGGMSAFVVFSSLGFYPITPGLPIYTIGSPVFEKSTIHLPNKKDFTVVAKDANKENKYIQKAFFNGKEINTPFFTHNELINGGTLELIMGKKPNKVWGKEAVAPTK</sequence>
<keyword evidence="4" id="KW-0732">Signal</keyword>
<evidence type="ECO:0000259" key="6">
    <source>
        <dbReference type="Pfam" id="PF17678"/>
    </source>
</evidence>
<accession>A0A4P6Y6C8</accession>
<feature type="domain" description="Glycosyl hydrolase family 92 N-terminal" evidence="6">
    <location>
        <begin position="30"/>
        <end position="196"/>
    </location>
</feature>
<dbReference type="Gene3D" id="1.20.1050.60">
    <property type="entry name" value="alpha-1,2-mannosidase"/>
    <property type="match status" value="1"/>
</dbReference>
<dbReference type="EMBL" id="CP037933">
    <property type="protein sequence ID" value="QBN17896.1"/>
    <property type="molecule type" value="Genomic_DNA"/>
</dbReference>
<dbReference type="RefSeq" id="WP_133275427.1">
    <property type="nucleotide sequence ID" value="NZ_CP037933.1"/>
</dbReference>
<dbReference type="InterPro" id="IPR050883">
    <property type="entry name" value="PNGase"/>
</dbReference>
<feature type="domain" description="Glycosyl hydrolase family 92" evidence="5">
    <location>
        <begin position="243"/>
        <end position="734"/>
    </location>
</feature>
<name>A0A4P6Y6C8_9FLAO</name>
<dbReference type="AlphaFoldDB" id="A0A4P6Y6C8"/>
<feature type="chain" id="PRO_5020446929" evidence="4">
    <location>
        <begin position="24"/>
        <end position="749"/>
    </location>
</feature>
<dbReference type="KEGG" id="fnk:E1750_03460"/>
<dbReference type="PANTHER" id="PTHR12143:SF43">
    <property type="entry name" value="PUTATIVE-RELATED"/>
    <property type="match status" value="1"/>
</dbReference>
<evidence type="ECO:0000256" key="1">
    <source>
        <dbReference type="ARBA" id="ARBA00001913"/>
    </source>
</evidence>
<dbReference type="SUPFAM" id="SSF48208">
    <property type="entry name" value="Six-hairpin glycosidases"/>
    <property type="match status" value="1"/>
</dbReference>
<dbReference type="GO" id="GO:0005975">
    <property type="term" value="P:carbohydrate metabolic process"/>
    <property type="evidence" value="ECO:0007669"/>
    <property type="project" value="InterPro"/>
</dbReference>
<dbReference type="InterPro" id="IPR005887">
    <property type="entry name" value="GH92_a_mannosidase_put"/>
</dbReference>
<dbReference type="PANTHER" id="PTHR12143">
    <property type="entry name" value="PEPTIDE N-GLYCANASE PNGASE -RELATED"/>
    <property type="match status" value="1"/>
</dbReference>
<dbReference type="GO" id="GO:0000224">
    <property type="term" value="F:peptide-N4-(N-acetyl-beta-glucosaminyl)asparagine amidase activity"/>
    <property type="evidence" value="ECO:0007669"/>
    <property type="project" value="TreeGrafter"/>
</dbReference>
<evidence type="ECO:0000256" key="2">
    <source>
        <dbReference type="ARBA" id="ARBA00011245"/>
    </source>
</evidence>
<evidence type="ECO:0000256" key="4">
    <source>
        <dbReference type="SAM" id="SignalP"/>
    </source>
</evidence>
<dbReference type="Gene3D" id="1.20.1610.10">
    <property type="entry name" value="alpha-1,2-mannosidases domains"/>
    <property type="match status" value="1"/>
</dbReference>
<comment type="subunit">
    <text evidence="2">Monomer.</text>
</comment>
<gene>
    <name evidence="7" type="ORF">E1750_03460</name>
</gene>
<dbReference type="GO" id="GO:0005829">
    <property type="term" value="C:cytosol"/>
    <property type="evidence" value="ECO:0007669"/>
    <property type="project" value="TreeGrafter"/>
</dbReference>
<dbReference type="InterPro" id="IPR041371">
    <property type="entry name" value="GH92_N"/>
</dbReference>
<evidence type="ECO:0000313" key="8">
    <source>
        <dbReference type="Proteomes" id="UP000291124"/>
    </source>
</evidence>
<dbReference type="InterPro" id="IPR014718">
    <property type="entry name" value="GH-type_carb-bd"/>
</dbReference>
<protein>
    <submittedName>
        <fullName evidence="7">Glycoside hydrolase family 92 protein</fullName>
    </submittedName>
</protein>
<keyword evidence="3" id="KW-0106">Calcium</keyword>
<dbReference type="NCBIfam" id="TIGR01180">
    <property type="entry name" value="aman2_put"/>
    <property type="match status" value="1"/>
</dbReference>
<evidence type="ECO:0000313" key="7">
    <source>
        <dbReference type="EMBL" id="QBN17896.1"/>
    </source>
</evidence>
<evidence type="ECO:0000256" key="3">
    <source>
        <dbReference type="ARBA" id="ARBA00022837"/>
    </source>
</evidence>
<evidence type="ECO:0000259" key="5">
    <source>
        <dbReference type="Pfam" id="PF07971"/>
    </source>
</evidence>
<organism evidence="7 8">
    <name type="scientific">Flavobacterium nackdongense</name>
    <dbReference type="NCBI Taxonomy" id="2547394"/>
    <lineage>
        <taxon>Bacteria</taxon>
        <taxon>Pseudomonadati</taxon>
        <taxon>Bacteroidota</taxon>
        <taxon>Flavobacteriia</taxon>
        <taxon>Flavobacteriales</taxon>
        <taxon>Flavobacteriaceae</taxon>
        <taxon>Flavobacterium</taxon>
    </lineage>
</organism>
<dbReference type="Pfam" id="PF17678">
    <property type="entry name" value="Glyco_hydro_92N"/>
    <property type="match status" value="1"/>
</dbReference>
<dbReference type="FunFam" id="3.30.2080.10:FF:000001">
    <property type="entry name" value="Alpha-1,2-mannosidase subfamily"/>
    <property type="match status" value="1"/>
</dbReference>
<dbReference type="Proteomes" id="UP000291124">
    <property type="component" value="Chromosome"/>
</dbReference>
<dbReference type="Pfam" id="PF07971">
    <property type="entry name" value="Glyco_hydro_92"/>
    <property type="match status" value="1"/>
</dbReference>
<dbReference type="OrthoDB" id="9804511at2"/>
<dbReference type="InterPro" id="IPR008928">
    <property type="entry name" value="6-hairpin_glycosidase_sf"/>
</dbReference>